<accession>A0A1F5NAC0</accession>
<dbReference type="InterPro" id="IPR001328">
    <property type="entry name" value="Pept_tRNA_hydro"/>
</dbReference>
<dbReference type="GO" id="GO:0005737">
    <property type="term" value="C:cytoplasm"/>
    <property type="evidence" value="ECO:0007669"/>
    <property type="project" value="UniProtKB-SubCell"/>
</dbReference>
<evidence type="ECO:0000256" key="6">
    <source>
        <dbReference type="HAMAP-Rule" id="MF_00083"/>
    </source>
</evidence>
<dbReference type="PANTHER" id="PTHR17224:SF1">
    <property type="entry name" value="PEPTIDYL-TRNA HYDROLASE"/>
    <property type="match status" value="1"/>
</dbReference>
<evidence type="ECO:0000313" key="8">
    <source>
        <dbReference type="Proteomes" id="UP000177610"/>
    </source>
</evidence>
<dbReference type="EC" id="3.1.1.29" evidence="1 6"/>
<dbReference type="Pfam" id="PF01195">
    <property type="entry name" value="Pept_tRNA_hydro"/>
    <property type="match status" value="1"/>
</dbReference>
<dbReference type="HAMAP" id="MF_00083">
    <property type="entry name" value="Pept_tRNA_hydro_bact"/>
    <property type="match status" value="1"/>
</dbReference>
<keyword evidence="4 6" id="KW-0694">RNA-binding</keyword>
<reference evidence="7 8" key="1">
    <citation type="journal article" date="2016" name="Nat. Commun.">
        <title>Thousands of microbial genomes shed light on interconnected biogeochemical processes in an aquifer system.</title>
        <authorList>
            <person name="Anantharaman K."/>
            <person name="Brown C.T."/>
            <person name="Hug L.A."/>
            <person name="Sharon I."/>
            <person name="Castelle C.J."/>
            <person name="Probst A.J."/>
            <person name="Thomas B.C."/>
            <person name="Singh A."/>
            <person name="Wilkins M.J."/>
            <person name="Karaoz U."/>
            <person name="Brodie E.L."/>
            <person name="Williams K.H."/>
            <person name="Hubbard S.S."/>
            <person name="Banfield J.F."/>
        </authorList>
    </citation>
    <scope>NUCLEOTIDE SEQUENCE [LARGE SCALE GENOMIC DNA]</scope>
</reference>
<organism evidence="7 8">
    <name type="scientific">Candidatus Doudnabacteria bacterium RIFCSPHIGHO2_01_FULL_41_86</name>
    <dbReference type="NCBI Taxonomy" id="1817821"/>
    <lineage>
        <taxon>Bacteria</taxon>
        <taxon>Candidatus Doudnaibacteriota</taxon>
    </lineage>
</organism>
<feature type="active site" description="Proton acceptor" evidence="6">
    <location>
        <position position="19"/>
    </location>
</feature>
<evidence type="ECO:0000256" key="3">
    <source>
        <dbReference type="ARBA" id="ARBA00022801"/>
    </source>
</evidence>
<dbReference type="InterPro" id="IPR036416">
    <property type="entry name" value="Pept_tRNA_hydro_sf"/>
</dbReference>
<dbReference type="GO" id="GO:0072344">
    <property type="term" value="P:rescue of stalled ribosome"/>
    <property type="evidence" value="ECO:0007669"/>
    <property type="project" value="UniProtKB-UniRule"/>
</dbReference>
<feature type="site" description="Discriminates between blocked and unblocked aminoacyl-tRNA" evidence="6">
    <location>
        <position position="9"/>
    </location>
</feature>
<dbReference type="NCBIfam" id="TIGR00447">
    <property type="entry name" value="pth"/>
    <property type="match status" value="1"/>
</dbReference>
<feature type="binding site" evidence="6">
    <location>
        <position position="14"/>
    </location>
    <ligand>
        <name>tRNA</name>
        <dbReference type="ChEBI" id="CHEBI:17843"/>
    </ligand>
</feature>
<evidence type="ECO:0000256" key="1">
    <source>
        <dbReference type="ARBA" id="ARBA00013260"/>
    </source>
</evidence>
<dbReference type="GO" id="GO:0000049">
    <property type="term" value="F:tRNA binding"/>
    <property type="evidence" value="ECO:0007669"/>
    <property type="project" value="UniProtKB-UniRule"/>
</dbReference>
<dbReference type="GO" id="GO:0004045">
    <property type="term" value="F:peptidyl-tRNA hydrolase activity"/>
    <property type="evidence" value="ECO:0007669"/>
    <property type="project" value="UniProtKB-UniRule"/>
</dbReference>
<evidence type="ECO:0000256" key="4">
    <source>
        <dbReference type="ARBA" id="ARBA00022884"/>
    </source>
</evidence>
<comment type="similarity">
    <text evidence="6">Belongs to the PTH family.</text>
</comment>
<comment type="subcellular location">
    <subcellularLocation>
        <location evidence="6">Cytoplasm</location>
    </subcellularLocation>
</comment>
<gene>
    <name evidence="6" type="primary">pth</name>
    <name evidence="7" type="ORF">A2717_02585</name>
</gene>
<dbReference type="AlphaFoldDB" id="A0A1F5NAC0"/>
<dbReference type="SUPFAM" id="SSF53178">
    <property type="entry name" value="Peptidyl-tRNA hydrolase-like"/>
    <property type="match status" value="1"/>
</dbReference>
<dbReference type="CDD" id="cd00462">
    <property type="entry name" value="PTH"/>
    <property type="match status" value="1"/>
</dbReference>
<keyword evidence="6" id="KW-0963">Cytoplasm</keyword>
<feature type="binding site" evidence="6">
    <location>
        <position position="64"/>
    </location>
    <ligand>
        <name>tRNA</name>
        <dbReference type="ChEBI" id="CHEBI:17843"/>
    </ligand>
</feature>
<dbReference type="Proteomes" id="UP000177610">
    <property type="component" value="Unassembled WGS sequence"/>
</dbReference>
<dbReference type="GO" id="GO:0006515">
    <property type="term" value="P:protein quality control for misfolded or incompletely synthesized proteins"/>
    <property type="evidence" value="ECO:0007669"/>
    <property type="project" value="UniProtKB-UniRule"/>
</dbReference>
<comment type="function">
    <text evidence="6">Hydrolyzes ribosome-free peptidyl-tRNAs (with 1 or more amino acids incorporated), which drop off the ribosome during protein synthesis, or as a result of ribosome stalling.</text>
</comment>
<evidence type="ECO:0000256" key="2">
    <source>
        <dbReference type="ARBA" id="ARBA00022555"/>
    </source>
</evidence>
<evidence type="ECO:0000313" key="7">
    <source>
        <dbReference type="EMBL" id="OGE74400.1"/>
    </source>
</evidence>
<evidence type="ECO:0000256" key="5">
    <source>
        <dbReference type="ARBA" id="ARBA00050038"/>
    </source>
</evidence>
<feature type="binding site" evidence="6">
    <location>
        <position position="108"/>
    </location>
    <ligand>
        <name>tRNA</name>
        <dbReference type="ChEBI" id="CHEBI:17843"/>
    </ligand>
</feature>
<keyword evidence="2 6" id="KW-0820">tRNA-binding</keyword>
<comment type="function">
    <text evidence="6">Catalyzes the release of premature peptidyl moieties from peptidyl-tRNA molecules trapped in stalled 50S ribosomal subunits, and thus maintains levels of free tRNAs and 50S ribosomes.</text>
</comment>
<dbReference type="PANTHER" id="PTHR17224">
    <property type="entry name" value="PEPTIDYL-TRNA HYDROLASE"/>
    <property type="match status" value="1"/>
</dbReference>
<feature type="site" description="Stabilizes the basic form of H active site to accept a proton" evidence="6">
    <location>
        <position position="87"/>
    </location>
</feature>
<comment type="subunit">
    <text evidence="6">Monomer.</text>
</comment>
<protein>
    <recommendedName>
        <fullName evidence="5 6">Peptidyl-tRNA hydrolase</fullName>
        <shortName evidence="6">Pth</shortName>
        <ecNumber evidence="1 6">3.1.1.29</ecNumber>
    </recommendedName>
</protein>
<dbReference type="EMBL" id="MFEH01000001">
    <property type="protein sequence ID" value="OGE74400.1"/>
    <property type="molecule type" value="Genomic_DNA"/>
</dbReference>
<name>A0A1F5NAC0_9BACT</name>
<dbReference type="STRING" id="1817821.A2717_02585"/>
<comment type="catalytic activity">
    <reaction evidence="6">
        <text>an N-acyl-L-alpha-aminoacyl-tRNA + H2O = an N-acyl-L-amino acid + a tRNA + H(+)</text>
        <dbReference type="Rhea" id="RHEA:54448"/>
        <dbReference type="Rhea" id="RHEA-COMP:10123"/>
        <dbReference type="Rhea" id="RHEA-COMP:13883"/>
        <dbReference type="ChEBI" id="CHEBI:15377"/>
        <dbReference type="ChEBI" id="CHEBI:15378"/>
        <dbReference type="ChEBI" id="CHEBI:59874"/>
        <dbReference type="ChEBI" id="CHEBI:78442"/>
        <dbReference type="ChEBI" id="CHEBI:138191"/>
        <dbReference type="EC" id="3.1.1.29"/>
    </reaction>
</comment>
<dbReference type="Gene3D" id="3.40.50.1470">
    <property type="entry name" value="Peptidyl-tRNA hydrolase"/>
    <property type="match status" value="1"/>
</dbReference>
<dbReference type="FunFam" id="3.40.50.1470:FF:000001">
    <property type="entry name" value="Peptidyl-tRNA hydrolase"/>
    <property type="match status" value="1"/>
</dbReference>
<comment type="caution">
    <text evidence="7">The sequence shown here is derived from an EMBL/GenBank/DDBJ whole genome shotgun (WGS) entry which is preliminary data.</text>
</comment>
<proteinExistence type="inferred from homology"/>
<keyword evidence="3 6" id="KW-0378">Hydrolase</keyword>
<feature type="binding site" evidence="6">
    <location>
        <position position="62"/>
    </location>
    <ligand>
        <name>tRNA</name>
        <dbReference type="ChEBI" id="CHEBI:17843"/>
    </ligand>
</feature>
<sequence length="184" mass="20689">MTIIIGLGNPGKQYENTRHSFGFRVLDFLVGRRSLGEGGWDEKYSSKFIKLEDVILAKPQTFMNKSGEAVKEILKYYDNAQLIVIHDELDLPLGSIRVQKDISAAGHNGVQSIIDELGTKDFIRIRLGIDNPQTRGQIPGDDFVLQKFTEQEEQIVNEVLEITKTAIETLQTEGFDMAQSKFNG</sequence>